<comment type="catalytic activity">
    <reaction evidence="8">
        <text>L-glutamate + ATP = L-glutamyl 5-phosphate + ADP</text>
        <dbReference type="Rhea" id="RHEA:14877"/>
        <dbReference type="ChEBI" id="CHEBI:29985"/>
        <dbReference type="ChEBI" id="CHEBI:30616"/>
        <dbReference type="ChEBI" id="CHEBI:58274"/>
        <dbReference type="ChEBI" id="CHEBI:456216"/>
        <dbReference type="EC" id="2.7.2.11"/>
    </reaction>
</comment>
<evidence type="ECO:0000313" key="10">
    <source>
        <dbReference type="EMBL" id="EMD82883.1"/>
    </source>
</evidence>
<comment type="caution">
    <text evidence="8">Lacks conserved residue(s) required for the propagation of feature annotation.</text>
</comment>
<evidence type="ECO:0000256" key="8">
    <source>
        <dbReference type="HAMAP-Rule" id="MF_00456"/>
    </source>
</evidence>
<dbReference type="InterPro" id="IPR001048">
    <property type="entry name" value="Asp/Glu/Uridylate_kinase"/>
</dbReference>
<dbReference type="GO" id="GO:0005524">
    <property type="term" value="F:ATP binding"/>
    <property type="evidence" value="ECO:0007669"/>
    <property type="project" value="UniProtKB-KW"/>
</dbReference>
<dbReference type="InterPro" id="IPR005715">
    <property type="entry name" value="Glu_5kinase/COase_Synthase"/>
</dbReference>
<dbReference type="PATRIC" id="fig|1234595.3.peg.1925"/>
<evidence type="ECO:0000256" key="2">
    <source>
        <dbReference type="ARBA" id="ARBA00022605"/>
    </source>
</evidence>
<dbReference type="EMBL" id="AMRV01000005">
    <property type="protein sequence ID" value="EMD82883.1"/>
    <property type="molecule type" value="Genomic_DNA"/>
</dbReference>
<dbReference type="PRINTS" id="PR00474">
    <property type="entry name" value="GLU5KINASE"/>
</dbReference>
<dbReference type="GO" id="GO:0055129">
    <property type="term" value="P:L-proline biosynthetic process"/>
    <property type="evidence" value="ECO:0007669"/>
    <property type="project" value="UniProtKB-UniRule"/>
</dbReference>
<comment type="similarity">
    <text evidence="8">Belongs to the glutamate 5-kinase family.</text>
</comment>
<keyword evidence="2 8" id="KW-0028">Amino-acid biosynthesis</keyword>
<dbReference type="HAMAP" id="MF_00456">
    <property type="entry name" value="ProB"/>
    <property type="match status" value="1"/>
</dbReference>
<dbReference type="RefSeq" id="WP_008602289.1">
    <property type="nucleotide sequence ID" value="NZ_AMRV01000005.1"/>
</dbReference>
<gene>
    <name evidence="8" type="primary">proB</name>
    <name evidence="10" type="ORF">C725_1923</name>
</gene>
<dbReference type="PANTHER" id="PTHR43654">
    <property type="entry name" value="GLUTAMATE 5-KINASE"/>
    <property type="match status" value="1"/>
</dbReference>
<dbReference type="OrthoDB" id="9804434at2"/>
<keyword evidence="5 8" id="KW-0547">Nucleotide-binding</keyword>
<feature type="domain" description="PUA" evidence="9">
    <location>
        <begin position="288"/>
        <end position="361"/>
    </location>
</feature>
<evidence type="ECO:0000256" key="4">
    <source>
        <dbReference type="ARBA" id="ARBA00022679"/>
    </source>
</evidence>
<dbReference type="Proteomes" id="UP000011717">
    <property type="component" value="Unassembled WGS sequence"/>
</dbReference>
<keyword evidence="4 8" id="KW-0808">Transferase</keyword>
<feature type="binding site" evidence="8">
    <location>
        <position position="23"/>
    </location>
    <ligand>
        <name>ATP</name>
        <dbReference type="ChEBI" id="CHEBI:30616"/>
    </ligand>
</feature>
<dbReference type="EC" id="2.7.2.11" evidence="8"/>
<feature type="binding site" evidence="8">
    <location>
        <position position="64"/>
    </location>
    <ligand>
        <name>substrate</name>
    </ligand>
</feature>
<comment type="function">
    <text evidence="8">Catalyzes the transfer of a phosphate group to glutamate to form L-glutamate 5-phosphate.</text>
</comment>
<evidence type="ECO:0000256" key="1">
    <source>
        <dbReference type="ARBA" id="ARBA00022490"/>
    </source>
</evidence>
<dbReference type="SMART" id="SM00359">
    <property type="entry name" value="PUA"/>
    <property type="match status" value="1"/>
</dbReference>
<feature type="binding site" evidence="8">
    <location>
        <position position="152"/>
    </location>
    <ligand>
        <name>substrate</name>
    </ligand>
</feature>
<dbReference type="InterPro" id="IPR041739">
    <property type="entry name" value="G5K_ProB"/>
</dbReference>
<evidence type="ECO:0000313" key="11">
    <source>
        <dbReference type="Proteomes" id="UP000011717"/>
    </source>
</evidence>
<dbReference type="CDD" id="cd21157">
    <property type="entry name" value="PUA_G5K"/>
    <property type="match status" value="1"/>
</dbReference>
<proteinExistence type="inferred from homology"/>
<keyword evidence="1 8" id="KW-0963">Cytoplasm</keyword>
<evidence type="ECO:0000256" key="7">
    <source>
        <dbReference type="ARBA" id="ARBA00022840"/>
    </source>
</evidence>
<organism evidence="10 11">
    <name type="scientific">Pacificimonas flava</name>
    <dbReference type="NCBI Taxonomy" id="1234595"/>
    <lineage>
        <taxon>Bacteria</taxon>
        <taxon>Pseudomonadati</taxon>
        <taxon>Pseudomonadota</taxon>
        <taxon>Alphaproteobacteria</taxon>
        <taxon>Sphingomonadales</taxon>
        <taxon>Sphingosinicellaceae</taxon>
        <taxon>Pacificimonas</taxon>
    </lineage>
</organism>
<dbReference type="Pfam" id="PF01472">
    <property type="entry name" value="PUA"/>
    <property type="match status" value="1"/>
</dbReference>
<dbReference type="Gene3D" id="3.40.1160.10">
    <property type="entry name" value="Acetylglutamate kinase-like"/>
    <property type="match status" value="1"/>
</dbReference>
<dbReference type="InterPro" id="IPR002478">
    <property type="entry name" value="PUA"/>
</dbReference>
<keyword evidence="6 8" id="KW-0418">Kinase</keyword>
<dbReference type="Gene3D" id="2.30.130.10">
    <property type="entry name" value="PUA domain"/>
    <property type="match status" value="1"/>
</dbReference>
<dbReference type="GO" id="GO:0003723">
    <property type="term" value="F:RNA binding"/>
    <property type="evidence" value="ECO:0007669"/>
    <property type="project" value="InterPro"/>
</dbReference>
<dbReference type="PROSITE" id="PS00902">
    <property type="entry name" value="GLUTAMATE_5_KINASE"/>
    <property type="match status" value="1"/>
</dbReference>
<sequence>MVSALTDLDTSHHFAGVKRLVVKIGSALLVSEAGEVERYWIASVIEDIERLRKENGIDVVLVASGAVALGSNLLDLPPRDKRSLEDSQAAAAAGQIILSGLFSELFRSHRRRAAQILVTLDDLQDRRRYLNASATIDRLISLGATPIINENDSVTTEAIRFGDNDRLAARVAQAANADMVLLLSNVDGLFTEDPRKNPDAKHLPVVDDIGSLNVKLGASTGPGSGGMGSKVEAARIATASGISLAIADGQSPNPVMRYRDQGKGTLFTANDDVNARKAWIAGKIDVAGRLTIDEGAEKALCEGNSLLAAGVTDVDGEFARGASVDIYSKDGILLARGLISYNSGESRQIAGKRNDAQRDLLGYAPRSAIVHRNNMVLL</sequence>
<protein>
    <recommendedName>
        <fullName evidence="8">Glutamate 5-kinase</fullName>
        <ecNumber evidence="8">2.7.2.11</ecNumber>
    </recommendedName>
    <alternativeName>
        <fullName evidence="8">Gamma-glutamyl kinase</fullName>
        <shortName evidence="8">GK</shortName>
    </alternativeName>
</protein>
<keyword evidence="3 8" id="KW-0641">Proline biosynthesis</keyword>
<dbReference type="InterPro" id="IPR036393">
    <property type="entry name" value="AceGlu_kinase-like_sf"/>
</dbReference>
<dbReference type="PANTHER" id="PTHR43654:SF1">
    <property type="entry name" value="ISOPENTENYL PHOSPHATE KINASE"/>
    <property type="match status" value="1"/>
</dbReference>
<evidence type="ECO:0000256" key="6">
    <source>
        <dbReference type="ARBA" id="ARBA00022777"/>
    </source>
</evidence>
<keyword evidence="11" id="KW-1185">Reference proteome</keyword>
<feature type="binding site" evidence="8">
    <location>
        <begin position="224"/>
        <end position="230"/>
    </location>
    <ligand>
        <name>ATP</name>
        <dbReference type="ChEBI" id="CHEBI:30616"/>
    </ligand>
</feature>
<keyword evidence="7 8" id="KW-0067">ATP-binding</keyword>
<dbReference type="UniPathway" id="UPA00098">
    <property type="reaction ID" value="UER00359"/>
</dbReference>
<dbReference type="InterPro" id="IPR001057">
    <property type="entry name" value="Glu/AcGlu_kinase"/>
</dbReference>
<comment type="subcellular location">
    <subcellularLocation>
        <location evidence="8">Cytoplasm</location>
    </subcellularLocation>
</comment>
<dbReference type="InterPro" id="IPR015947">
    <property type="entry name" value="PUA-like_sf"/>
</dbReference>
<dbReference type="InterPro" id="IPR019797">
    <property type="entry name" value="Glutamate_5-kinase_CS"/>
</dbReference>
<evidence type="ECO:0000256" key="5">
    <source>
        <dbReference type="ARBA" id="ARBA00022741"/>
    </source>
</evidence>
<comment type="caution">
    <text evidence="10">The sequence shown here is derived from an EMBL/GenBank/DDBJ whole genome shotgun (WGS) entry which is preliminary data.</text>
</comment>
<dbReference type="SUPFAM" id="SSF88697">
    <property type="entry name" value="PUA domain-like"/>
    <property type="match status" value="1"/>
</dbReference>
<dbReference type="CDD" id="cd04242">
    <property type="entry name" value="AAK_G5K_ProB"/>
    <property type="match status" value="1"/>
</dbReference>
<dbReference type="NCBIfam" id="TIGR01027">
    <property type="entry name" value="proB"/>
    <property type="match status" value="1"/>
</dbReference>
<comment type="pathway">
    <text evidence="8">Amino-acid biosynthesis; L-proline biosynthesis; L-glutamate 5-semialdehyde from L-glutamate: step 1/2.</text>
</comment>
<dbReference type="AlphaFoldDB" id="M2U4I9"/>
<evidence type="ECO:0000256" key="3">
    <source>
        <dbReference type="ARBA" id="ARBA00022650"/>
    </source>
</evidence>
<evidence type="ECO:0000259" key="9">
    <source>
        <dbReference type="SMART" id="SM00359"/>
    </source>
</evidence>
<dbReference type="PIRSF" id="PIRSF000729">
    <property type="entry name" value="GK"/>
    <property type="match status" value="1"/>
</dbReference>
<dbReference type="InterPro" id="IPR011529">
    <property type="entry name" value="Glu_5kinase"/>
</dbReference>
<dbReference type="InterPro" id="IPR036974">
    <property type="entry name" value="PUA_sf"/>
</dbReference>
<dbReference type="Pfam" id="PF00696">
    <property type="entry name" value="AA_kinase"/>
    <property type="match status" value="1"/>
</dbReference>
<name>M2U4I9_9SPHN</name>
<dbReference type="GO" id="GO:0004349">
    <property type="term" value="F:glutamate 5-kinase activity"/>
    <property type="evidence" value="ECO:0007669"/>
    <property type="project" value="UniProtKB-UniRule"/>
</dbReference>
<dbReference type="FunFam" id="3.40.1160.10:FF:000006">
    <property type="entry name" value="Glutamate 5-kinase"/>
    <property type="match status" value="1"/>
</dbReference>
<accession>M2U4I9</accession>
<dbReference type="GO" id="GO:0005829">
    <property type="term" value="C:cytosol"/>
    <property type="evidence" value="ECO:0007669"/>
    <property type="project" value="TreeGrafter"/>
</dbReference>
<feature type="binding site" evidence="8">
    <location>
        <position position="164"/>
    </location>
    <ligand>
        <name>substrate</name>
    </ligand>
</feature>
<dbReference type="PROSITE" id="PS50890">
    <property type="entry name" value="PUA"/>
    <property type="match status" value="1"/>
</dbReference>
<dbReference type="SUPFAM" id="SSF53633">
    <property type="entry name" value="Carbamate kinase-like"/>
    <property type="match status" value="1"/>
</dbReference>
<reference evidence="10 11" key="1">
    <citation type="journal article" date="2013" name="Genome Announc.">
        <title>Draft Genome Sequence of Strain JLT2015T, Belonging to the Family Sphingomonadaceae of the Alphaproteobacteria.</title>
        <authorList>
            <person name="Tang K."/>
            <person name="Liu K."/>
            <person name="Li S."/>
            <person name="Jiao N."/>
        </authorList>
    </citation>
    <scope>NUCLEOTIDE SEQUENCE [LARGE SCALE GENOMIC DNA]</scope>
    <source>
        <strain evidence="10 11">JLT2015</strain>
    </source>
</reference>